<evidence type="ECO:0008006" key="4">
    <source>
        <dbReference type="Google" id="ProtNLM"/>
    </source>
</evidence>
<gene>
    <name evidence="2" type="ORF">LIER_29547</name>
</gene>
<feature type="region of interest" description="Disordered" evidence="1">
    <location>
        <begin position="1"/>
        <end position="41"/>
    </location>
</feature>
<dbReference type="PANTHER" id="PTHR33437">
    <property type="entry name" value="OS06G0361200 PROTEIN"/>
    <property type="match status" value="1"/>
</dbReference>
<sequence length="172" mass="19894">MELSIAVNKEDVPSVSAASYSKAKYDPRKPKDASKIEKKEAHAVTSKTTKFSFRTKKVEGGLDLGKKECLTLKEMQENDYPFLESDVPSIFDELIKAKLRELPKSNRPEEANQRTEPNFCKYHRILGHPIEKCFIFKERVIDLARKGSNNLGRRQSLFVFFQPYNLHHRPTH</sequence>
<comment type="caution">
    <text evidence="2">The sequence shown here is derived from an EMBL/GenBank/DDBJ whole genome shotgun (WGS) entry which is preliminary data.</text>
</comment>
<name>A0AAV3RQG1_LITER</name>
<reference evidence="2 3" key="1">
    <citation type="submission" date="2024-01" db="EMBL/GenBank/DDBJ databases">
        <title>The complete chloroplast genome sequence of Lithospermum erythrorhizon: insights into the phylogenetic relationship among Boraginaceae species and the maternal lineages of purple gromwells.</title>
        <authorList>
            <person name="Okada T."/>
            <person name="Watanabe K."/>
        </authorList>
    </citation>
    <scope>NUCLEOTIDE SEQUENCE [LARGE SCALE GENOMIC DNA]</scope>
</reference>
<organism evidence="2 3">
    <name type="scientific">Lithospermum erythrorhizon</name>
    <name type="common">Purple gromwell</name>
    <name type="synonym">Lithospermum officinale var. erythrorhizon</name>
    <dbReference type="NCBI Taxonomy" id="34254"/>
    <lineage>
        <taxon>Eukaryota</taxon>
        <taxon>Viridiplantae</taxon>
        <taxon>Streptophyta</taxon>
        <taxon>Embryophyta</taxon>
        <taxon>Tracheophyta</taxon>
        <taxon>Spermatophyta</taxon>
        <taxon>Magnoliopsida</taxon>
        <taxon>eudicotyledons</taxon>
        <taxon>Gunneridae</taxon>
        <taxon>Pentapetalae</taxon>
        <taxon>asterids</taxon>
        <taxon>lamiids</taxon>
        <taxon>Boraginales</taxon>
        <taxon>Boraginaceae</taxon>
        <taxon>Boraginoideae</taxon>
        <taxon>Lithospermeae</taxon>
        <taxon>Lithospermum</taxon>
    </lineage>
</organism>
<dbReference type="EMBL" id="BAABME010010209">
    <property type="protein sequence ID" value="GAA0176577.1"/>
    <property type="molecule type" value="Genomic_DNA"/>
</dbReference>
<proteinExistence type="predicted"/>
<dbReference type="AlphaFoldDB" id="A0AAV3RQG1"/>
<evidence type="ECO:0000313" key="2">
    <source>
        <dbReference type="EMBL" id="GAA0176577.1"/>
    </source>
</evidence>
<evidence type="ECO:0000256" key="1">
    <source>
        <dbReference type="SAM" id="MobiDB-lite"/>
    </source>
</evidence>
<protein>
    <recommendedName>
        <fullName evidence="4">Retrotransposon gag protein</fullName>
    </recommendedName>
</protein>
<evidence type="ECO:0000313" key="3">
    <source>
        <dbReference type="Proteomes" id="UP001454036"/>
    </source>
</evidence>
<keyword evidence="3" id="KW-1185">Reference proteome</keyword>
<feature type="compositionally biased region" description="Basic and acidic residues" evidence="1">
    <location>
        <begin position="23"/>
        <end position="41"/>
    </location>
</feature>
<accession>A0AAV3RQG1</accession>
<dbReference type="Proteomes" id="UP001454036">
    <property type="component" value="Unassembled WGS sequence"/>
</dbReference>
<dbReference type="PANTHER" id="PTHR33437:SF2">
    <property type="entry name" value="OS06G0361200 PROTEIN"/>
    <property type="match status" value="1"/>
</dbReference>